<keyword evidence="1" id="KW-0812">Transmembrane</keyword>
<reference evidence="3" key="2">
    <citation type="journal article" date="2017" name="Nat. Plants">
        <title>The Aegilops tauschii genome reveals multiple impacts of transposons.</title>
        <authorList>
            <person name="Zhao G."/>
            <person name="Zou C."/>
            <person name="Li K."/>
            <person name="Wang K."/>
            <person name="Li T."/>
            <person name="Gao L."/>
            <person name="Zhang X."/>
            <person name="Wang H."/>
            <person name="Yang Z."/>
            <person name="Liu X."/>
            <person name="Jiang W."/>
            <person name="Mao L."/>
            <person name="Kong X."/>
            <person name="Jiao Y."/>
            <person name="Jia J."/>
        </authorList>
    </citation>
    <scope>NUCLEOTIDE SEQUENCE [LARGE SCALE GENOMIC DNA]</scope>
    <source>
        <strain evidence="3">cv. AL8/78</strain>
    </source>
</reference>
<reference evidence="2" key="4">
    <citation type="submission" date="2019-03" db="UniProtKB">
        <authorList>
            <consortium name="EnsemblPlants"/>
        </authorList>
    </citation>
    <scope>IDENTIFICATION</scope>
</reference>
<dbReference type="EnsemblPlants" id="AET7Gv20976300.2">
    <property type="protein sequence ID" value="AET7Gv20976300.2"/>
    <property type="gene ID" value="AET7Gv20976300"/>
</dbReference>
<accession>A0A453SKK8</accession>
<dbReference type="Gramene" id="AET7Gv20976300.2">
    <property type="protein sequence ID" value="AET7Gv20976300.2"/>
    <property type="gene ID" value="AET7Gv20976300"/>
</dbReference>
<evidence type="ECO:0000313" key="2">
    <source>
        <dbReference type="EnsemblPlants" id="AET7Gv20976300.2"/>
    </source>
</evidence>
<protein>
    <submittedName>
        <fullName evidence="2">Uncharacterized protein</fullName>
    </submittedName>
</protein>
<dbReference type="Proteomes" id="UP000015105">
    <property type="component" value="Chromosome 7D"/>
</dbReference>
<reference evidence="2" key="5">
    <citation type="journal article" date="2021" name="G3 (Bethesda)">
        <title>Aegilops tauschii genome assembly Aet v5.0 features greater sequence contiguity and improved annotation.</title>
        <authorList>
            <person name="Wang L."/>
            <person name="Zhu T."/>
            <person name="Rodriguez J.C."/>
            <person name="Deal K.R."/>
            <person name="Dubcovsky J."/>
            <person name="McGuire P.E."/>
            <person name="Lux T."/>
            <person name="Spannagl M."/>
            <person name="Mayer K.F.X."/>
            <person name="Baldrich P."/>
            <person name="Meyers B.C."/>
            <person name="Huo N."/>
            <person name="Gu Y.Q."/>
            <person name="Zhou H."/>
            <person name="Devos K.M."/>
            <person name="Bennetzen J.L."/>
            <person name="Unver T."/>
            <person name="Budak H."/>
            <person name="Gulick P.J."/>
            <person name="Galiba G."/>
            <person name="Kalapos B."/>
            <person name="Nelson D.R."/>
            <person name="Li P."/>
            <person name="You F.M."/>
            <person name="Luo M.C."/>
            <person name="Dvorak J."/>
        </authorList>
    </citation>
    <scope>NUCLEOTIDE SEQUENCE [LARGE SCALE GENOMIC DNA]</scope>
    <source>
        <strain evidence="2">cv. AL8/78</strain>
    </source>
</reference>
<organism evidence="2 3">
    <name type="scientific">Aegilops tauschii subsp. strangulata</name>
    <name type="common">Goatgrass</name>
    <dbReference type="NCBI Taxonomy" id="200361"/>
    <lineage>
        <taxon>Eukaryota</taxon>
        <taxon>Viridiplantae</taxon>
        <taxon>Streptophyta</taxon>
        <taxon>Embryophyta</taxon>
        <taxon>Tracheophyta</taxon>
        <taxon>Spermatophyta</taxon>
        <taxon>Magnoliopsida</taxon>
        <taxon>Liliopsida</taxon>
        <taxon>Poales</taxon>
        <taxon>Poaceae</taxon>
        <taxon>BOP clade</taxon>
        <taxon>Pooideae</taxon>
        <taxon>Triticodae</taxon>
        <taxon>Triticeae</taxon>
        <taxon>Triticinae</taxon>
        <taxon>Aegilops</taxon>
    </lineage>
</organism>
<reference evidence="2" key="3">
    <citation type="journal article" date="2017" name="Nature">
        <title>Genome sequence of the progenitor of the wheat D genome Aegilops tauschii.</title>
        <authorList>
            <person name="Luo M.C."/>
            <person name="Gu Y.Q."/>
            <person name="Puiu D."/>
            <person name="Wang H."/>
            <person name="Twardziok S.O."/>
            <person name="Deal K.R."/>
            <person name="Huo N."/>
            <person name="Zhu T."/>
            <person name="Wang L."/>
            <person name="Wang Y."/>
            <person name="McGuire P.E."/>
            <person name="Liu S."/>
            <person name="Long H."/>
            <person name="Ramasamy R.K."/>
            <person name="Rodriguez J.C."/>
            <person name="Van S.L."/>
            <person name="Yuan L."/>
            <person name="Wang Z."/>
            <person name="Xia Z."/>
            <person name="Xiao L."/>
            <person name="Anderson O.D."/>
            <person name="Ouyang S."/>
            <person name="Liang Y."/>
            <person name="Zimin A.V."/>
            <person name="Pertea G."/>
            <person name="Qi P."/>
            <person name="Bennetzen J.L."/>
            <person name="Dai X."/>
            <person name="Dawson M.W."/>
            <person name="Muller H.G."/>
            <person name="Kugler K."/>
            <person name="Rivarola-Duarte L."/>
            <person name="Spannagl M."/>
            <person name="Mayer K.F.X."/>
            <person name="Lu F.H."/>
            <person name="Bevan M.W."/>
            <person name="Leroy P."/>
            <person name="Li P."/>
            <person name="You F.M."/>
            <person name="Sun Q."/>
            <person name="Liu Z."/>
            <person name="Lyons E."/>
            <person name="Wicker T."/>
            <person name="Salzberg S.L."/>
            <person name="Devos K.M."/>
            <person name="Dvorak J."/>
        </authorList>
    </citation>
    <scope>NUCLEOTIDE SEQUENCE [LARGE SCALE GENOMIC DNA]</scope>
    <source>
        <strain evidence="2">cv. AL8/78</strain>
    </source>
</reference>
<keyword evidence="1" id="KW-0472">Membrane</keyword>
<dbReference type="AlphaFoldDB" id="A0A453SKK8"/>
<feature type="transmembrane region" description="Helical" evidence="1">
    <location>
        <begin position="55"/>
        <end position="75"/>
    </location>
</feature>
<evidence type="ECO:0000313" key="3">
    <source>
        <dbReference type="Proteomes" id="UP000015105"/>
    </source>
</evidence>
<keyword evidence="1" id="KW-1133">Transmembrane helix</keyword>
<reference evidence="3" key="1">
    <citation type="journal article" date="2014" name="Science">
        <title>Ancient hybridizations among the ancestral genomes of bread wheat.</title>
        <authorList>
            <consortium name="International Wheat Genome Sequencing Consortium,"/>
            <person name="Marcussen T."/>
            <person name="Sandve S.R."/>
            <person name="Heier L."/>
            <person name="Spannagl M."/>
            <person name="Pfeifer M."/>
            <person name="Jakobsen K.S."/>
            <person name="Wulff B.B."/>
            <person name="Steuernagel B."/>
            <person name="Mayer K.F."/>
            <person name="Olsen O.A."/>
        </authorList>
    </citation>
    <scope>NUCLEOTIDE SEQUENCE [LARGE SCALE GENOMIC DNA]</scope>
    <source>
        <strain evidence="3">cv. AL8/78</strain>
    </source>
</reference>
<sequence length="96" mass="11098">MFTCKSIMSCSLAQVLQQLNLSPNEHISFADEKGESDKAKRPWDLIPSNHRIGEIVPLFTELVCTSTLFMFFLCIHFHPLYVRCLHFLDAKFVSTY</sequence>
<evidence type="ECO:0000256" key="1">
    <source>
        <dbReference type="SAM" id="Phobius"/>
    </source>
</evidence>
<keyword evidence="3" id="KW-1185">Reference proteome</keyword>
<name>A0A453SKK8_AEGTS</name>
<proteinExistence type="predicted"/>